<feature type="region of interest" description="Disordered" evidence="1">
    <location>
        <begin position="1210"/>
        <end position="1235"/>
    </location>
</feature>
<feature type="compositionally biased region" description="Low complexity" evidence="1">
    <location>
        <begin position="1651"/>
        <end position="1664"/>
    </location>
</feature>
<dbReference type="KEGG" id="bbes:BESB_010770"/>
<feature type="compositionally biased region" description="Basic and acidic residues" evidence="1">
    <location>
        <begin position="1746"/>
        <end position="1771"/>
    </location>
</feature>
<dbReference type="Proteomes" id="UP000224006">
    <property type="component" value="Chromosome I"/>
</dbReference>
<dbReference type="PROSITE" id="PS50206">
    <property type="entry name" value="RHODANESE_3"/>
    <property type="match status" value="1"/>
</dbReference>
<dbReference type="STRING" id="94643.A0A2A9ML41"/>
<evidence type="ECO:0000313" key="4">
    <source>
        <dbReference type="Proteomes" id="UP000224006"/>
    </source>
</evidence>
<evidence type="ECO:0000259" key="2">
    <source>
        <dbReference type="PROSITE" id="PS50206"/>
    </source>
</evidence>
<organism evidence="3 4">
    <name type="scientific">Besnoitia besnoiti</name>
    <name type="common">Apicomplexan protozoan</name>
    <dbReference type="NCBI Taxonomy" id="94643"/>
    <lineage>
        <taxon>Eukaryota</taxon>
        <taxon>Sar</taxon>
        <taxon>Alveolata</taxon>
        <taxon>Apicomplexa</taxon>
        <taxon>Conoidasida</taxon>
        <taxon>Coccidia</taxon>
        <taxon>Eucoccidiorida</taxon>
        <taxon>Eimeriorina</taxon>
        <taxon>Sarcocystidae</taxon>
        <taxon>Besnoitia</taxon>
    </lineage>
</organism>
<feature type="region of interest" description="Disordered" evidence="1">
    <location>
        <begin position="797"/>
        <end position="847"/>
    </location>
</feature>
<feature type="compositionally biased region" description="Basic and acidic residues" evidence="1">
    <location>
        <begin position="1941"/>
        <end position="1969"/>
    </location>
</feature>
<protein>
    <recommendedName>
        <fullName evidence="2">Rhodanese domain-containing protein</fullName>
    </recommendedName>
</protein>
<dbReference type="EMBL" id="NWUJ01000001">
    <property type="protein sequence ID" value="PFH38735.1"/>
    <property type="molecule type" value="Genomic_DNA"/>
</dbReference>
<feature type="region of interest" description="Disordered" evidence="1">
    <location>
        <begin position="1272"/>
        <end position="1306"/>
    </location>
</feature>
<accession>A0A2A9ML41</accession>
<feature type="region of interest" description="Disordered" evidence="1">
    <location>
        <begin position="160"/>
        <end position="330"/>
    </location>
</feature>
<feature type="compositionally biased region" description="Basic and acidic residues" evidence="1">
    <location>
        <begin position="160"/>
        <end position="174"/>
    </location>
</feature>
<feature type="compositionally biased region" description="Low complexity" evidence="1">
    <location>
        <begin position="22"/>
        <end position="39"/>
    </location>
</feature>
<feature type="region of interest" description="Disordered" evidence="1">
    <location>
        <begin position="1326"/>
        <end position="1348"/>
    </location>
</feature>
<keyword evidence="4" id="KW-1185">Reference proteome</keyword>
<feature type="compositionally biased region" description="Acidic residues" evidence="1">
    <location>
        <begin position="676"/>
        <end position="690"/>
    </location>
</feature>
<evidence type="ECO:0000313" key="3">
    <source>
        <dbReference type="EMBL" id="PFH38735.1"/>
    </source>
</evidence>
<feature type="compositionally biased region" description="Low complexity" evidence="1">
    <location>
        <begin position="704"/>
        <end position="730"/>
    </location>
</feature>
<dbReference type="RefSeq" id="XP_029222744.1">
    <property type="nucleotide sequence ID" value="XM_029359831.1"/>
</dbReference>
<feature type="region of interest" description="Disordered" evidence="1">
    <location>
        <begin position="1"/>
        <end position="39"/>
    </location>
</feature>
<feature type="compositionally biased region" description="Low complexity" evidence="1">
    <location>
        <begin position="610"/>
        <end position="622"/>
    </location>
</feature>
<feature type="compositionally biased region" description="Basic and acidic residues" evidence="1">
    <location>
        <begin position="804"/>
        <end position="816"/>
    </location>
</feature>
<feature type="region of interest" description="Disordered" evidence="1">
    <location>
        <begin position="1567"/>
        <end position="1771"/>
    </location>
</feature>
<feature type="compositionally biased region" description="Basic and acidic residues" evidence="1">
    <location>
        <begin position="1726"/>
        <end position="1739"/>
    </location>
</feature>
<comment type="caution">
    <text evidence="3">The sequence shown here is derived from an EMBL/GenBank/DDBJ whole genome shotgun (WGS) entry which is preliminary data.</text>
</comment>
<proteinExistence type="predicted"/>
<evidence type="ECO:0000256" key="1">
    <source>
        <dbReference type="SAM" id="MobiDB-lite"/>
    </source>
</evidence>
<feature type="region of interest" description="Disordered" evidence="1">
    <location>
        <begin position="80"/>
        <end position="99"/>
    </location>
</feature>
<feature type="region of interest" description="Disordered" evidence="1">
    <location>
        <begin position="1455"/>
        <end position="1521"/>
    </location>
</feature>
<gene>
    <name evidence="3" type="ORF">BESB_010770</name>
</gene>
<feature type="compositionally biased region" description="Low complexity" evidence="1">
    <location>
        <begin position="299"/>
        <end position="322"/>
    </location>
</feature>
<feature type="compositionally biased region" description="Low complexity" evidence="1">
    <location>
        <begin position="1626"/>
        <end position="1642"/>
    </location>
</feature>
<feature type="compositionally biased region" description="Low complexity" evidence="1">
    <location>
        <begin position="268"/>
        <end position="289"/>
    </location>
</feature>
<name>A0A2A9ML41_BESBE</name>
<feature type="compositionally biased region" description="Basic and acidic residues" evidence="1">
    <location>
        <begin position="1580"/>
        <end position="1604"/>
    </location>
</feature>
<dbReference type="GeneID" id="40306139"/>
<dbReference type="OrthoDB" id="332556at2759"/>
<feature type="domain" description="Rhodanese" evidence="2">
    <location>
        <begin position="1304"/>
        <end position="1380"/>
    </location>
</feature>
<feature type="compositionally biased region" description="Low complexity" evidence="1">
    <location>
        <begin position="1210"/>
        <end position="1225"/>
    </location>
</feature>
<reference evidence="3 4" key="1">
    <citation type="submission" date="2017-09" db="EMBL/GenBank/DDBJ databases">
        <title>Genome sequencing of Besnoitia besnoiti strain Bb-Ger1.</title>
        <authorList>
            <person name="Schares G."/>
            <person name="Venepally P."/>
            <person name="Lorenzi H.A."/>
        </authorList>
    </citation>
    <scope>NUCLEOTIDE SEQUENCE [LARGE SCALE GENOMIC DNA]</scope>
    <source>
        <strain evidence="3 4">Bb-Ger1</strain>
    </source>
</reference>
<feature type="compositionally biased region" description="Basic and acidic residues" evidence="1">
    <location>
        <begin position="1283"/>
        <end position="1306"/>
    </location>
</feature>
<dbReference type="InterPro" id="IPR001763">
    <property type="entry name" value="Rhodanese-like_dom"/>
</dbReference>
<feature type="compositionally biased region" description="Pro residues" evidence="1">
    <location>
        <begin position="623"/>
        <end position="637"/>
    </location>
</feature>
<dbReference type="VEuPathDB" id="ToxoDB:BESB_010770"/>
<feature type="region of interest" description="Disordered" evidence="1">
    <location>
        <begin position="595"/>
        <end position="737"/>
    </location>
</feature>
<feature type="region of interest" description="Disordered" evidence="1">
    <location>
        <begin position="1941"/>
        <end position="1983"/>
    </location>
</feature>
<sequence length="2121" mass="221847">MDDLLSAFEPVSLHDDVEPLNSPGRLGPPASPSPLALGAQSGRHRLLGGEAPSLPDASLSAAPGVLTAVGSSPSFARLQSGASHVSDVPLSDPEDGRRAQRLHADSEGAGFPQGLAAAALDLAGEDDESFDIFLEAGRASSAPRDCSAADDPLRVALGSEREEAPLERSDDRENLPLFPVGGGLACKGTVARAAEGGRESSMEDLLGGSPPLTERAECDDPIAPLETSHDEENGAEEADSPAAIGADSAMAEAENPRKADQPGSPETSSLPAAALGDAASSAPSSSPSPDFSPVPPPAAAAASSVSASLSASPSALPYSPAPCEESDRRAAEDARRRAAFLHARVTGFVSNEMWLQLLGVDLEKTENEEQQGASSAEKGAVRTVNLDAGIASASVNRSVSVDARSPALTLGLNMHAELPSSLSSLDCFLLDKDEMRLRKNLCSSSSFAGLHDGEEDEADAGEKVKKARRFAEDYCRAFSCPYTPGLLFLARILLRYFSAKSDSASASSPASFSSATLLQALHAFRRRHTSRVFGSHARLALKRLHASASAEGGASKRSSFASLVGKMPAGAAQERENATSVLWVNLDEEQAAPLPAAHPAPEAAADRGLSAALPTSSSSCPSSSPPSYSPPPPPRPCSFPASSSFAAEGAEEGVGGRRGEEAAACAPLAAVGEKERDEDDFEDVGLDDDGTSGTPAELSAAITPAEEAASPFSLASPPSPAADAQEAQASQEEDWRAERRAADLGRQLQSLVSFHLPFLSAHLGRLRLAPERYADLLLASAFASCCYADDEGTCGSAAGGAEALKPDELSRERRDELAEDGAESPLQGDTHRFPLLQEGEEEEPAKRSLSRTRVAEICVQQLWRFLVLSGEPAATSLILLALLSQHAGDLSCCASAAAAAARLSSLSLTDADAFGLQESALQPARAAETAVSRLPASLFRDLSLPHLAAAPAPLGSAGAASPACSLVHAGLVAAFRLWHAAALYGVQTPQSFSLRLANAEAAEATVRAGEEVVRGRGAECSEAAREPVDASSPRVSPPAFRGSAVAVMELEAQEFVQAVRECARMKGDLLALQQEQTRRLRGREEEAEAAAESAEKDPLVPENFLLAHWPPSLIGIDILCPALLLAAHLPPADNSGAAAAAPAAAALLPMSACLAALLDVFAFILEAWAVTLFDCRTLEQVERSGFVRLSHALLVDGEVLKKHSRRRTSALSAAPAAPAAVGVEAESQEDTTGQRDERAALGPAATASAKAEPPAAARASFLDATGLKTLLSRGPHTAASSETRADDEVKREPAAEDAKGHAENDEELRHLLNKCEAARGKPVAVVGGEDAEGGEQGGRGQETAEPPDSAATLAELLIQHQFSRVSYLVGGWSALEAALERADLAPQLLCQSGLLDARPQASVRLAEVSSAAAQTAAEAAAALQEWSSKAKEKARGWMRASASKTQALPLKWQSFRAGRPASEAPSEKVDSALGTEETVPTAVGSAPEPEPEGEDTPAEAKETSAPEATSQRAPLADVKDQAAHVRSAAATLFSQLWTRPAASADASTPPPSSASFLSLLRGEGACPGAEEPLAGATEASEAKDARETTNTPESDRVEGEHEDAAPGGGEKVVKSEPPSSASLETPSPCSPSCASNSPSPVSSEKEDSEQPSSPASPASATASPPACPRAVRRGAGGAGEPSRREKVFSSLLSSTLGGADYVKRSSARWSTSLKNMDLSRAFRAAAPRDRSEGGDEAREAPQTAEAKQEELTPRNAEEPLSRNVSRERDQKLEDERAAVLGFRNSSGSAVEVLGGVSNAFTHVGALGEAGLLASDEEQIGDGVFEIGGDEETEQRGTSDGFGAVERVGSGGGRDIMQMMKKYELYIQEIQQLEKGAIIDLVEMQKQIGDLQIFEALKVRSVKPRWSFTLAEGVVAKTAEKKSLRWLLLTLHQLIVLEPHCAEKREETEGPRDASSHAESEGGKTEKTEPLEDASGSSGVARWQGQWRTAVRSFREKAKDALQHTSTGIEQLGRKGTESAAGCSTFETITGIINLPQVSASSRRGEGSRAIRSWGCVKSNHRLSDLRKAVHFPDDSQRLSLVLCSGKTNTYDLLARAAFLEAIQNRPSLDIGVSLFFVRRRT</sequence>
<feature type="compositionally biased region" description="Low complexity" evidence="1">
    <location>
        <begin position="638"/>
        <end position="648"/>
    </location>
</feature>